<dbReference type="InterPro" id="IPR017956">
    <property type="entry name" value="AT_hook_DNA-bd_motif"/>
</dbReference>
<keyword evidence="7 9" id="KW-0539">Nucleus</keyword>
<feature type="compositionally biased region" description="Low complexity" evidence="10">
    <location>
        <begin position="719"/>
        <end position="729"/>
    </location>
</feature>
<evidence type="ECO:0000256" key="3">
    <source>
        <dbReference type="ARBA" id="ARBA00022553"/>
    </source>
</evidence>
<evidence type="ECO:0000256" key="6">
    <source>
        <dbReference type="ARBA" id="ARBA00023204"/>
    </source>
</evidence>
<feature type="compositionally biased region" description="Basic and acidic residues" evidence="10">
    <location>
        <begin position="63"/>
        <end position="80"/>
    </location>
</feature>
<accession>A0AAE0XI06</accession>
<dbReference type="GO" id="GO:0003677">
    <property type="term" value="F:DNA binding"/>
    <property type="evidence" value="ECO:0007669"/>
    <property type="project" value="InterPro"/>
</dbReference>
<feature type="region of interest" description="Disordered" evidence="10">
    <location>
        <begin position="148"/>
        <end position="347"/>
    </location>
</feature>
<dbReference type="Pfam" id="PF09494">
    <property type="entry name" value="Slx4"/>
    <property type="match status" value="1"/>
</dbReference>
<evidence type="ECO:0000256" key="1">
    <source>
        <dbReference type="ARBA" id="ARBA00004123"/>
    </source>
</evidence>
<keyword evidence="6 9" id="KW-0234">DNA repair</keyword>
<dbReference type="HAMAP" id="MF_03110">
    <property type="entry name" value="Endonuc_su_Slx4"/>
    <property type="match status" value="1"/>
</dbReference>
<gene>
    <name evidence="9" type="primary">SLX4</name>
    <name evidence="11" type="ORF">B0T22DRAFT_370194</name>
</gene>
<feature type="compositionally biased region" description="Polar residues" evidence="10">
    <location>
        <begin position="84"/>
        <end position="94"/>
    </location>
</feature>
<dbReference type="GO" id="GO:0006281">
    <property type="term" value="P:DNA repair"/>
    <property type="evidence" value="ECO:0007669"/>
    <property type="project" value="UniProtKB-UniRule"/>
</dbReference>
<comment type="subunit">
    <text evidence="9">Forms a heterodimer with SLX1.</text>
</comment>
<keyword evidence="11" id="KW-0378">Hydrolase</keyword>
<evidence type="ECO:0000256" key="5">
    <source>
        <dbReference type="ARBA" id="ARBA00023172"/>
    </source>
</evidence>
<proteinExistence type="inferred from homology"/>
<protein>
    <recommendedName>
        <fullName evidence="8 9">Structure-specific endonuclease subunit SLX4</fullName>
    </recommendedName>
</protein>
<dbReference type="GO" id="GO:0033557">
    <property type="term" value="C:Slx1-Slx4 complex"/>
    <property type="evidence" value="ECO:0007669"/>
    <property type="project" value="UniProtKB-UniRule"/>
</dbReference>
<dbReference type="EMBL" id="JAULSO010000001">
    <property type="protein sequence ID" value="KAK3693337.1"/>
    <property type="molecule type" value="Genomic_DNA"/>
</dbReference>
<evidence type="ECO:0000256" key="2">
    <source>
        <dbReference type="ARBA" id="ARBA00006661"/>
    </source>
</evidence>
<evidence type="ECO:0000256" key="9">
    <source>
        <dbReference type="HAMAP-Rule" id="MF_03110"/>
    </source>
</evidence>
<comment type="similarity">
    <text evidence="2 9">Belongs to the SLX4 family.</text>
</comment>
<feature type="compositionally biased region" description="Basic residues" evidence="10">
    <location>
        <begin position="400"/>
        <end position="412"/>
    </location>
</feature>
<dbReference type="GO" id="GO:0006310">
    <property type="term" value="P:DNA recombination"/>
    <property type="evidence" value="ECO:0007669"/>
    <property type="project" value="UniProtKB-UniRule"/>
</dbReference>
<feature type="region of interest" description="Disordered" evidence="10">
    <location>
        <begin position="59"/>
        <end position="131"/>
    </location>
</feature>
<dbReference type="SMART" id="SM00384">
    <property type="entry name" value="AT_hook"/>
    <property type="match status" value="2"/>
</dbReference>
<sequence length="941" mass="100825">MARNDAILIVSSSPEFPSILELATKAPKNPALRSGSNAAPIPENAIRAFTTAASVWRFGQTDEGERNQEENLIDARKNHPDPTTGAQSASNSVIELSPAPAPSPKASAVPKKPRKVATTSKKKEEIPIEQDEGASVTALGYALQGASSATVTVPAEMPKRKPRAAKAAKEAGDDVQTTLPKGKVTKPPAKEKVAKTAAKPAATEKRPRKKVETISSHFATEPPAPKTSPKPIVTNEPIGLEPAMRRRTEWTPPPENAPLPSQAHPSSAGEEQIQPAGADASGRDVFKNLLDTYGCHADNPQPGEATGAQPSNDILGKRKLIEMVPTSVNKAETPQISPVKSRAPKKKLRTITDLATEAYRVSEPCETPGPKHDSVLDYFEVEGKQPDNASKGLDNTGKAKAPKKAAKPKVSKKKAEPRKQILLSPTSALRQVSVQDFVFGTVSQLATEEDLDLLRALHEAMKESNQVDDDPFRASSPVISDLAAGRTRAGKKHWAAGARDDDGDLLDLEVFDLTDTVDLTDSPAVLRDIGQTSIEHATVAAKEKAPPPPALYHDIEILSSDYNTLDLADSPRISSFKSHFVSTQKARVLPNQPGPSTAIKLQEAPRPSAVVELNFDLDFEPPPSNQEHNQLIAQSQSPSNMSPVPRVQGLPKPKFELFTDAQLAKEIKSYGFKAVKRRSAMVALLEQCWESKNKTALGNPMAVPSVSSASVSSKAAAAAAAPAPAVSPSRLRGRPRKTSSTATVPVAKSPTRPRGRPKKDTAAASPSKVSKAKAPSVTKPIASTPKRRKAATQPLVEIADSGSDSDSDNPFASSPMSTASSQDRHRVFSPSPDDLSISEDTEMSLLMSPSDQQEALFGHITRAVTTAPPTTDPAEPSWHEKMLMYDPVILEDLAAWLNAGQLDRVGFDGEVAPADVKKWCESQSVCCLWRVNLRGKGRKRF</sequence>
<feature type="compositionally biased region" description="Polar residues" evidence="10">
    <location>
        <begin position="802"/>
        <end position="821"/>
    </location>
</feature>
<dbReference type="InterPro" id="IPR018574">
    <property type="entry name" value="Structure-sp_endonuc_su_Slx4"/>
</dbReference>
<comment type="subcellular location">
    <subcellularLocation>
        <location evidence="1 9">Nucleus</location>
    </subcellularLocation>
</comment>
<feature type="compositionally biased region" description="Low complexity" evidence="10">
    <location>
        <begin position="762"/>
        <end position="779"/>
    </location>
</feature>
<evidence type="ECO:0000256" key="4">
    <source>
        <dbReference type="ARBA" id="ARBA00022763"/>
    </source>
</evidence>
<dbReference type="InterPro" id="IPR027784">
    <property type="entry name" value="Slx4_ascomycetes"/>
</dbReference>
<keyword evidence="3 9" id="KW-0597">Phosphoprotein</keyword>
<evidence type="ECO:0000313" key="11">
    <source>
        <dbReference type="EMBL" id="KAK3693337.1"/>
    </source>
</evidence>
<feature type="region of interest" description="Disordered" evidence="10">
    <location>
        <begin position="719"/>
        <end position="837"/>
    </location>
</feature>
<comment type="function">
    <text evidence="9">Regulatory subunit of the SLX1-SLX4 structure-specific endonuclease that resolves DNA secondary structures generated during DNA repair and recombination. Has endonuclease activity towards branched DNA substrates, introducing single-strand cuts in duplex DNA close to junctions with ss-DNA.</text>
</comment>
<name>A0AAE0XI06_9PEZI</name>
<keyword evidence="4 9" id="KW-0227">DNA damage</keyword>
<dbReference type="PANTHER" id="PTHR48125:SF12">
    <property type="entry name" value="AT HOOK TRANSCRIPTION FACTOR FAMILY-RELATED"/>
    <property type="match status" value="1"/>
</dbReference>
<dbReference type="AlphaFoldDB" id="A0AAE0XI06"/>
<keyword evidence="11" id="KW-0540">Nuclease</keyword>
<feature type="region of interest" description="Disordered" evidence="10">
    <location>
        <begin position="380"/>
        <end position="422"/>
    </location>
</feature>
<comment type="caution">
    <text evidence="11">The sequence shown here is derived from an EMBL/GenBank/DDBJ whole genome shotgun (WGS) entry which is preliminary data.</text>
</comment>
<evidence type="ECO:0000313" key="12">
    <source>
        <dbReference type="Proteomes" id="UP001270362"/>
    </source>
</evidence>
<feature type="compositionally biased region" description="Polar residues" evidence="10">
    <location>
        <begin position="625"/>
        <end position="642"/>
    </location>
</feature>
<organism evidence="11 12">
    <name type="scientific">Podospora appendiculata</name>
    <dbReference type="NCBI Taxonomy" id="314037"/>
    <lineage>
        <taxon>Eukaryota</taxon>
        <taxon>Fungi</taxon>
        <taxon>Dikarya</taxon>
        <taxon>Ascomycota</taxon>
        <taxon>Pezizomycotina</taxon>
        <taxon>Sordariomycetes</taxon>
        <taxon>Sordariomycetidae</taxon>
        <taxon>Sordariales</taxon>
        <taxon>Podosporaceae</taxon>
        <taxon>Podospora</taxon>
    </lineage>
</organism>
<dbReference type="GO" id="GO:0006260">
    <property type="term" value="P:DNA replication"/>
    <property type="evidence" value="ECO:0007669"/>
    <property type="project" value="InterPro"/>
</dbReference>
<dbReference type="GO" id="GO:0017108">
    <property type="term" value="F:5'-flap endonuclease activity"/>
    <property type="evidence" value="ECO:0007669"/>
    <property type="project" value="InterPro"/>
</dbReference>
<comment type="PTM">
    <text evidence="9">Phosphorylated in response to DNA damage.</text>
</comment>
<dbReference type="Proteomes" id="UP001270362">
    <property type="component" value="Unassembled WGS sequence"/>
</dbReference>
<dbReference type="CDD" id="cd22999">
    <property type="entry name" value="SAP_SLX4"/>
    <property type="match status" value="1"/>
</dbReference>
<keyword evidence="5 9" id="KW-0233">DNA recombination</keyword>
<reference evidence="11" key="2">
    <citation type="submission" date="2023-06" db="EMBL/GenBank/DDBJ databases">
        <authorList>
            <consortium name="Lawrence Berkeley National Laboratory"/>
            <person name="Haridas S."/>
            <person name="Hensen N."/>
            <person name="Bonometti L."/>
            <person name="Westerberg I."/>
            <person name="Brannstrom I.O."/>
            <person name="Guillou S."/>
            <person name="Cros-Aarteil S."/>
            <person name="Calhoun S."/>
            <person name="Kuo A."/>
            <person name="Mondo S."/>
            <person name="Pangilinan J."/>
            <person name="Riley R."/>
            <person name="Labutti K."/>
            <person name="Andreopoulos B."/>
            <person name="Lipzen A."/>
            <person name="Chen C."/>
            <person name="Yanf M."/>
            <person name="Daum C."/>
            <person name="Ng V."/>
            <person name="Clum A."/>
            <person name="Steindorff A."/>
            <person name="Ohm R."/>
            <person name="Martin F."/>
            <person name="Silar P."/>
            <person name="Natvig D."/>
            <person name="Lalanne C."/>
            <person name="Gautier V."/>
            <person name="Ament-Velasquez S.L."/>
            <person name="Kruys A."/>
            <person name="Hutchinson M.I."/>
            <person name="Powell A.J."/>
            <person name="Barry K."/>
            <person name="Miller A.N."/>
            <person name="Grigoriev I.V."/>
            <person name="Debuchy R."/>
            <person name="Gladieux P."/>
            <person name="Thoren M.H."/>
            <person name="Johannesson H."/>
        </authorList>
    </citation>
    <scope>NUCLEOTIDE SEQUENCE</scope>
    <source>
        <strain evidence="11">CBS 314.62</strain>
    </source>
</reference>
<evidence type="ECO:0000256" key="7">
    <source>
        <dbReference type="ARBA" id="ARBA00023242"/>
    </source>
</evidence>
<feature type="compositionally biased region" description="Polar residues" evidence="10">
    <location>
        <begin position="326"/>
        <end position="338"/>
    </location>
</feature>
<dbReference type="PANTHER" id="PTHR48125">
    <property type="entry name" value="LP07818P1"/>
    <property type="match status" value="1"/>
</dbReference>
<reference evidence="11" key="1">
    <citation type="journal article" date="2023" name="Mol. Phylogenet. Evol.">
        <title>Genome-scale phylogeny and comparative genomics of the fungal order Sordariales.</title>
        <authorList>
            <person name="Hensen N."/>
            <person name="Bonometti L."/>
            <person name="Westerberg I."/>
            <person name="Brannstrom I.O."/>
            <person name="Guillou S."/>
            <person name="Cros-Aarteil S."/>
            <person name="Calhoun S."/>
            <person name="Haridas S."/>
            <person name="Kuo A."/>
            <person name="Mondo S."/>
            <person name="Pangilinan J."/>
            <person name="Riley R."/>
            <person name="LaButti K."/>
            <person name="Andreopoulos B."/>
            <person name="Lipzen A."/>
            <person name="Chen C."/>
            <person name="Yan M."/>
            <person name="Daum C."/>
            <person name="Ng V."/>
            <person name="Clum A."/>
            <person name="Steindorff A."/>
            <person name="Ohm R.A."/>
            <person name="Martin F."/>
            <person name="Silar P."/>
            <person name="Natvig D.O."/>
            <person name="Lalanne C."/>
            <person name="Gautier V."/>
            <person name="Ament-Velasquez S.L."/>
            <person name="Kruys A."/>
            <person name="Hutchinson M.I."/>
            <person name="Powell A.J."/>
            <person name="Barry K."/>
            <person name="Miller A.N."/>
            <person name="Grigoriev I.V."/>
            <person name="Debuchy R."/>
            <person name="Gladieux P."/>
            <person name="Hiltunen Thoren M."/>
            <person name="Johannesson H."/>
        </authorList>
    </citation>
    <scope>NUCLEOTIDE SEQUENCE</scope>
    <source>
        <strain evidence="11">CBS 314.62</strain>
    </source>
</reference>
<feature type="region of interest" description="Disordered" evidence="10">
    <location>
        <begin position="624"/>
        <end position="645"/>
    </location>
</feature>
<evidence type="ECO:0000256" key="10">
    <source>
        <dbReference type="SAM" id="MobiDB-lite"/>
    </source>
</evidence>
<keyword evidence="12" id="KW-1185">Reference proteome</keyword>
<evidence type="ECO:0000256" key="8">
    <source>
        <dbReference type="ARBA" id="ARBA00029496"/>
    </source>
</evidence>
<keyword evidence="11" id="KW-0255">Endonuclease</keyword>